<feature type="region of interest" description="Disordered" evidence="9">
    <location>
        <begin position="319"/>
        <end position="353"/>
    </location>
</feature>
<evidence type="ECO:0000256" key="4">
    <source>
        <dbReference type="ARBA" id="ARBA00022729"/>
    </source>
</evidence>
<dbReference type="Gene3D" id="3.30.200.20">
    <property type="entry name" value="Phosphorylase Kinase, domain 1"/>
    <property type="match status" value="1"/>
</dbReference>
<dbReference type="InterPro" id="IPR011009">
    <property type="entry name" value="Kinase-like_dom_sf"/>
</dbReference>
<keyword evidence="3 10" id="KW-0812">Transmembrane</keyword>
<feature type="compositionally biased region" description="Pro residues" evidence="9">
    <location>
        <begin position="59"/>
        <end position="68"/>
    </location>
</feature>
<dbReference type="GO" id="GO:0016020">
    <property type="term" value="C:membrane"/>
    <property type="evidence" value="ECO:0007669"/>
    <property type="project" value="UniProtKB-SubCell"/>
</dbReference>
<evidence type="ECO:0000256" key="3">
    <source>
        <dbReference type="ARBA" id="ARBA00022692"/>
    </source>
</evidence>
<evidence type="ECO:0000256" key="1">
    <source>
        <dbReference type="ARBA" id="ARBA00004370"/>
    </source>
</evidence>
<evidence type="ECO:0000256" key="6">
    <source>
        <dbReference type="ARBA" id="ARBA00022989"/>
    </source>
</evidence>
<comment type="subcellular location">
    <subcellularLocation>
        <location evidence="1">Membrane</location>
    </subcellularLocation>
</comment>
<dbReference type="Proteomes" id="UP000636709">
    <property type="component" value="Unassembled WGS sequence"/>
</dbReference>
<evidence type="ECO:0000256" key="2">
    <source>
        <dbReference type="ARBA" id="ARBA00022614"/>
    </source>
</evidence>
<comment type="caution">
    <text evidence="13">The sequence shown here is derived from an EMBL/GenBank/DDBJ whole genome shotgun (WGS) entry which is preliminary data.</text>
</comment>
<dbReference type="Gene3D" id="3.80.10.10">
    <property type="entry name" value="Ribonuclease Inhibitor"/>
    <property type="match status" value="2"/>
</dbReference>
<dbReference type="GO" id="GO:0004672">
    <property type="term" value="F:protein kinase activity"/>
    <property type="evidence" value="ECO:0007669"/>
    <property type="project" value="InterPro"/>
</dbReference>
<dbReference type="Pfam" id="PF00069">
    <property type="entry name" value="Pkinase"/>
    <property type="match status" value="1"/>
</dbReference>
<dbReference type="FunFam" id="3.80.10.10:FF:000041">
    <property type="entry name" value="LRR receptor-like serine/threonine-protein kinase ERECTA"/>
    <property type="match status" value="1"/>
</dbReference>
<dbReference type="InterPro" id="IPR032675">
    <property type="entry name" value="LRR_dom_sf"/>
</dbReference>
<evidence type="ECO:0000256" key="10">
    <source>
        <dbReference type="SAM" id="Phobius"/>
    </source>
</evidence>
<dbReference type="InterPro" id="IPR001611">
    <property type="entry name" value="Leu-rich_rpt"/>
</dbReference>
<dbReference type="Gramene" id="Dexi7B01G0021740.1">
    <property type="protein sequence ID" value="Dexi7B01G0021740.1:cds"/>
    <property type="gene ID" value="Dexi7B01G0021740"/>
</dbReference>
<dbReference type="GO" id="GO:0005524">
    <property type="term" value="F:ATP binding"/>
    <property type="evidence" value="ECO:0007669"/>
    <property type="project" value="InterPro"/>
</dbReference>
<dbReference type="PROSITE" id="PS50011">
    <property type="entry name" value="PROTEIN_KINASE_DOM"/>
    <property type="match status" value="1"/>
</dbReference>
<dbReference type="OrthoDB" id="4062651at2759"/>
<dbReference type="InterPro" id="IPR000719">
    <property type="entry name" value="Prot_kinase_dom"/>
</dbReference>
<dbReference type="EMBL" id="JACEFO010000612">
    <property type="protein sequence ID" value="KAF8762800.1"/>
    <property type="molecule type" value="Genomic_DNA"/>
</dbReference>
<keyword evidence="4 11" id="KW-0732">Signal</keyword>
<evidence type="ECO:0000256" key="7">
    <source>
        <dbReference type="ARBA" id="ARBA00023136"/>
    </source>
</evidence>
<protein>
    <recommendedName>
        <fullName evidence="12">Protein kinase domain-containing protein</fullName>
    </recommendedName>
</protein>
<gene>
    <name evidence="13" type="ORF">HU200_009110</name>
</gene>
<feature type="region of interest" description="Disordered" evidence="9">
    <location>
        <begin position="35"/>
        <end position="96"/>
    </location>
</feature>
<dbReference type="Gene3D" id="1.10.510.10">
    <property type="entry name" value="Transferase(Phosphotransferase) domain 1"/>
    <property type="match status" value="1"/>
</dbReference>
<feature type="compositionally biased region" description="Low complexity" evidence="9">
    <location>
        <begin position="319"/>
        <end position="330"/>
    </location>
</feature>
<keyword evidence="5" id="KW-0677">Repeat</keyword>
<organism evidence="13 14">
    <name type="scientific">Digitaria exilis</name>
    <dbReference type="NCBI Taxonomy" id="1010633"/>
    <lineage>
        <taxon>Eukaryota</taxon>
        <taxon>Viridiplantae</taxon>
        <taxon>Streptophyta</taxon>
        <taxon>Embryophyta</taxon>
        <taxon>Tracheophyta</taxon>
        <taxon>Spermatophyta</taxon>
        <taxon>Magnoliopsida</taxon>
        <taxon>Liliopsida</taxon>
        <taxon>Poales</taxon>
        <taxon>Poaceae</taxon>
        <taxon>PACMAD clade</taxon>
        <taxon>Panicoideae</taxon>
        <taxon>Panicodae</taxon>
        <taxon>Paniceae</taxon>
        <taxon>Anthephorinae</taxon>
        <taxon>Digitaria</taxon>
    </lineage>
</organism>
<evidence type="ECO:0000313" key="14">
    <source>
        <dbReference type="Proteomes" id="UP000636709"/>
    </source>
</evidence>
<evidence type="ECO:0000259" key="12">
    <source>
        <dbReference type="PROSITE" id="PS50011"/>
    </source>
</evidence>
<keyword evidence="7 10" id="KW-0472">Membrane</keyword>
<dbReference type="Pfam" id="PF00560">
    <property type="entry name" value="LRR_1"/>
    <property type="match status" value="2"/>
</dbReference>
<keyword evidence="6 10" id="KW-1133">Transmembrane helix</keyword>
<keyword evidence="14" id="KW-1185">Reference proteome</keyword>
<feature type="domain" description="Protein kinase" evidence="12">
    <location>
        <begin position="461"/>
        <end position="721"/>
    </location>
</feature>
<keyword evidence="8" id="KW-0325">Glycoprotein</keyword>
<name>A0A835FK53_9POAL</name>
<evidence type="ECO:0000256" key="9">
    <source>
        <dbReference type="SAM" id="MobiDB-lite"/>
    </source>
</evidence>
<feature type="signal peptide" evidence="11">
    <location>
        <begin position="1"/>
        <end position="29"/>
    </location>
</feature>
<evidence type="ECO:0000256" key="8">
    <source>
        <dbReference type="ARBA" id="ARBA00023180"/>
    </source>
</evidence>
<dbReference type="SUPFAM" id="SSF56112">
    <property type="entry name" value="Protein kinase-like (PK-like)"/>
    <property type="match status" value="1"/>
</dbReference>
<sequence length="739" mass="78566">MPHRHRHRHRRRTPLPILLLVLLVTTASAAGAVTPGAVTHPQPTLPASPVQAAAATPPAALPSKPPAGPGAASRSQPTRPSPVRAARAPAAALASTPPPAPVELLAAFLAKADPASHLRVPPAASLCSRPGITCTASGQIIRLVLESVGLNGTFPPDTLSGLADLRVLSLKSNALHGPVPDLSPLVNLKALYLAGNRFSGPFPASLASLRRLRSIDLSGNRLSGELPPGIESAFPHLTFLRLDVNHFNGSLPPWNQSSLKVLNVSFNNFSGPVPVTPVMTQLGADAFAGNPELCGVVVRRECRGAHLLFFHGGGDNGTAAAPPVQSAAASDSGPQRESLSMPDSSTPHAKRMRRRTTVAVAVAVGTVLAAILLCAMIGMKRSNKRRRPSSASYESPNPKKSAPASEVSRDNADMGYVECVPDEETAAIMVPEEKARRLERSGCLTFCAGEAASYSLEQLMRASAEVLGRGSVGTTYKAVLDGRLVVIVKRLDAAKIGPAALEAEAFEQNMDAIGRLRHPNLVPLRAFFQAKEERLLVYDYQPNGSLYSLIHGSRSSRAKPLHWTSCLKIAEDVVQGLAYIHQASRLVHGNIKSSNVLLGSDFEACLTDNCLSFLLESSEVKDDAAYRAPENMKSNRMLTPKSDIYAFGVLLLELLSGKPPLQHSVLVASNLQTYVQSAREDEGVDSDRISMIVDIAAACVRSSPESRPAAWQVLKMIQEVKEADTTGDNDNDSDLTSNS</sequence>
<feature type="compositionally biased region" description="Polar residues" evidence="9">
    <location>
        <begin position="332"/>
        <end position="347"/>
    </location>
</feature>
<accession>A0A835FK53</accession>
<dbReference type="InterPro" id="IPR046959">
    <property type="entry name" value="PRK1-6/SRF4-like"/>
</dbReference>
<evidence type="ECO:0000256" key="11">
    <source>
        <dbReference type="SAM" id="SignalP"/>
    </source>
</evidence>
<keyword evidence="2" id="KW-0433">Leucine-rich repeat</keyword>
<evidence type="ECO:0000313" key="13">
    <source>
        <dbReference type="EMBL" id="KAF8762800.1"/>
    </source>
</evidence>
<feature type="chain" id="PRO_5032582010" description="Protein kinase domain-containing protein" evidence="11">
    <location>
        <begin position="30"/>
        <end position="739"/>
    </location>
</feature>
<dbReference type="AlphaFoldDB" id="A0A835FK53"/>
<feature type="compositionally biased region" description="Low complexity" evidence="9">
    <location>
        <begin position="69"/>
        <end position="95"/>
    </location>
</feature>
<dbReference type="PANTHER" id="PTHR48007:SF37">
    <property type="entry name" value="LEUCINE-RICH REPEAT PROTEIN KINASE FAMILY PROTEIN"/>
    <property type="match status" value="1"/>
</dbReference>
<feature type="region of interest" description="Disordered" evidence="9">
    <location>
        <begin position="385"/>
        <end position="410"/>
    </location>
</feature>
<proteinExistence type="predicted"/>
<dbReference type="PANTHER" id="PTHR48007">
    <property type="entry name" value="LEUCINE-RICH REPEAT RECEPTOR-LIKE PROTEIN KINASE PXC1"/>
    <property type="match status" value="1"/>
</dbReference>
<dbReference type="SUPFAM" id="SSF52058">
    <property type="entry name" value="L domain-like"/>
    <property type="match status" value="1"/>
</dbReference>
<feature type="transmembrane region" description="Helical" evidence="10">
    <location>
        <begin position="358"/>
        <end position="379"/>
    </location>
</feature>
<feature type="compositionally biased region" description="Low complexity" evidence="9">
    <location>
        <begin position="47"/>
        <end position="58"/>
    </location>
</feature>
<evidence type="ECO:0000256" key="5">
    <source>
        <dbReference type="ARBA" id="ARBA00022737"/>
    </source>
</evidence>
<reference evidence="13" key="1">
    <citation type="submission" date="2020-07" db="EMBL/GenBank/DDBJ databases">
        <title>Genome sequence and genetic diversity analysis of an under-domesticated orphan crop, white fonio (Digitaria exilis).</title>
        <authorList>
            <person name="Bennetzen J.L."/>
            <person name="Chen S."/>
            <person name="Ma X."/>
            <person name="Wang X."/>
            <person name="Yssel A.E.J."/>
            <person name="Chaluvadi S.R."/>
            <person name="Johnson M."/>
            <person name="Gangashetty P."/>
            <person name="Hamidou F."/>
            <person name="Sanogo M.D."/>
            <person name="Zwaenepoel A."/>
            <person name="Wallace J."/>
            <person name="Van De Peer Y."/>
            <person name="Van Deynze A."/>
        </authorList>
    </citation>
    <scope>NUCLEOTIDE SEQUENCE</scope>
    <source>
        <tissue evidence="13">Leaves</tissue>
    </source>
</reference>